<proteinExistence type="predicted"/>
<dbReference type="EMBL" id="KK207923">
    <property type="protein sequence ID" value="EZF48647.1"/>
    <property type="molecule type" value="Genomic_DNA"/>
</dbReference>
<feature type="region of interest" description="Disordered" evidence="2">
    <location>
        <begin position="692"/>
        <end position="826"/>
    </location>
</feature>
<dbReference type="InterPro" id="IPR008942">
    <property type="entry name" value="ENTH_VHS"/>
</dbReference>
<feature type="region of interest" description="Disordered" evidence="2">
    <location>
        <begin position="1"/>
        <end position="44"/>
    </location>
</feature>
<dbReference type="PANTHER" id="PTHR23140">
    <property type="entry name" value="RNA PROCESSING PROTEIN LD23810P"/>
    <property type="match status" value="1"/>
</dbReference>
<organism evidence="4">
    <name type="scientific">Trichophyton rubrum CBS 288.86</name>
    <dbReference type="NCBI Taxonomy" id="1215330"/>
    <lineage>
        <taxon>Eukaryota</taxon>
        <taxon>Fungi</taxon>
        <taxon>Dikarya</taxon>
        <taxon>Ascomycota</taxon>
        <taxon>Pezizomycotina</taxon>
        <taxon>Eurotiomycetes</taxon>
        <taxon>Eurotiomycetidae</taxon>
        <taxon>Onygenales</taxon>
        <taxon>Arthrodermataceae</taxon>
        <taxon>Trichophyton</taxon>
    </lineage>
</organism>
<feature type="compositionally biased region" description="Polar residues" evidence="2">
    <location>
        <begin position="58"/>
        <end position="74"/>
    </location>
</feature>
<keyword evidence="1" id="KW-0694">RNA-binding</keyword>
<dbReference type="PROSITE" id="PS51391">
    <property type="entry name" value="CID"/>
    <property type="match status" value="1"/>
</dbReference>
<feature type="compositionally biased region" description="Basic and acidic residues" evidence="2">
    <location>
        <begin position="25"/>
        <end position="44"/>
    </location>
</feature>
<dbReference type="SUPFAM" id="SSF109905">
    <property type="entry name" value="Surp module (SWAP domain)"/>
    <property type="match status" value="1"/>
</dbReference>
<feature type="region of interest" description="Disordered" evidence="2">
    <location>
        <begin position="533"/>
        <end position="578"/>
    </location>
</feature>
<evidence type="ECO:0000256" key="2">
    <source>
        <dbReference type="SAM" id="MobiDB-lite"/>
    </source>
</evidence>
<dbReference type="HOGENOM" id="CLU_007957_0_0_1"/>
<feature type="compositionally biased region" description="Basic and acidic residues" evidence="2">
    <location>
        <begin position="553"/>
        <end position="578"/>
    </location>
</feature>
<feature type="compositionally biased region" description="Basic and acidic residues" evidence="2">
    <location>
        <begin position="163"/>
        <end position="173"/>
    </location>
</feature>
<protein>
    <recommendedName>
        <fullName evidence="3">CID domain-containing protein</fullName>
    </recommendedName>
</protein>
<dbReference type="Pfam" id="PF01805">
    <property type="entry name" value="Surp"/>
    <property type="match status" value="1"/>
</dbReference>
<dbReference type="AlphaFoldDB" id="A0A022VQV6"/>
<gene>
    <name evidence="4" type="ORF">H103_07747</name>
</gene>
<evidence type="ECO:0000313" key="4">
    <source>
        <dbReference type="EMBL" id="EZF48647.1"/>
    </source>
</evidence>
<dbReference type="Proteomes" id="UP000023758">
    <property type="component" value="Unassembled WGS sequence"/>
</dbReference>
<evidence type="ECO:0000256" key="1">
    <source>
        <dbReference type="ARBA" id="ARBA00022884"/>
    </source>
</evidence>
<feature type="region of interest" description="Disordered" evidence="2">
    <location>
        <begin position="150"/>
        <end position="183"/>
    </location>
</feature>
<sequence length="826" mass="91431">MSENAPHVKSIFDTPPSKPSAAKRSHFERQKAEAEAKRQRDKAETAAVYEDFVKSFDQDSNLSTSSNAFSGRSTQQHHHHASATGHGPFSGGPSKRHFAGPIRTTSESLGKPPLPFSKKRPFESIRDSQRDRDKPRRIFRFESARASDSLNAFQASDDEEETNIDKKEAEKAAAKPTLHLASLPPGTSPAVIKSLIPPILVVENVKILPPPPPSTHGVNEKRIWSAIVTLAHDTAATDMDTVVSSLQNKYLGWGFYLSISRHLSSAAIHSSIPIAPGSTSLTNQPFGARPITRASQFGRGGPHRSGIAPPSSYDSRYGGRSNPGLQVNVKPPSDLRQLKLIHKTIENLLTFGPEFEALLMSRPEVQKEEKWAWIWNPKSTGGVWYRWKLWDILTNPGKRRGRGRNHASTTVIFENGPMWSEPERNLRFEYTTKLEEFVSDEDYDSSDEDDSDREEEKRRDDATNDTGNDGTGHLNPLQKAKLTHLLARLPTSHSKLRRGDVARVTAFAIKHAGGGGDEVVDMIVSNVNKPFAYTSANPGRQKDENGASASNKNDLDEPVKLDNEPTEQSKKPTADGKLDTSSASLVGLYIISDILSSSSTSGVRHAWRYRQLFENALKQQKTFEKLGRVEKELGWGRLKIEKWRRSIGILLNLWEGWCVFPQTSHEVFVNSFDHPPPTEKEQAEEKARVAEGKETGVFGSKSKNKWKAVEDNGTTGQFDPAANPTDGDDPMDLDIDGAPIADDDLDGEIFSDLDGVPMEDSDLEEVKDVALGQDKPPGKKQEEKSVSKEEIPAQAPISQPVEPAQLSQKRRRPKAEDMFADSESEG</sequence>
<feature type="region of interest" description="Disordered" evidence="2">
    <location>
        <begin position="58"/>
        <end position="138"/>
    </location>
</feature>
<feature type="region of interest" description="Disordered" evidence="2">
    <location>
        <begin position="294"/>
        <end position="329"/>
    </location>
</feature>
<dbReference type="InterPro" id="IPR051485">
    <property type="entry name" value="SR-CTD_assoc_factor"/>
</dbReference>
<dbReference type="GO" id="GO:0003723">
    <property type="term" value="F:RNA binding"/>
    <property type="evidence" value="ECO:0007669"/>
    <property type="project" value="UniProtKB-KW"/>
</dbReference>
<feature type="compositionally biased region" description="Basic and acidic residues" evidence="2">
    <location>
        <begin position="120"/>
        <end position="138"/>
    </location>
</feature>
<dbReference type="InterPro" id="IPR035967">
    <property type="entry name" value="SWAP/Surp_sf"/>
</dbReference>
<reference evidence="4" key="1">
    <citation type="submission" date="2014-02" db="EMBL/GenBank/DDBJ databases">
        <title>The Genome Sequence of Trichophyton rubrum (morphotype fischeri) CBS 288.86.</title>
        <authorList>
            <consortium name="The Broad Institute Genomics Platform"/>
            <person name="Cuomo C.A."/>
            <person name="White T.C."/>
            <person name="Graser Y."/>
            <person name="Martinez-Rossi N."/>
            <person name="Heitman J."/>
            <person name="Young S.K."/>
            <person name="Zeng Q."/>
            <person name="Gargeya S."/>
            <person name="Abouelleil A."/>
            <person name="Alvarado L."/>
            <person name="Chapman S.B."/>
            <person name="Gainer-Dewar J."/>
            <person name="Goldberg J."/>
            <person name="Griggs A."/>
            <person name="Gujja S."/>
            <person name="Hansen M."/>
            <person name="Howarth C."/>
            <person name="Imamovic A."/>
            <person name="Larimer J."/>
            <person name="Martinez D."/>
            <person name="Murphy C."/>
            <person name="Pearson M.D."/>
            <person name="Persinoti G."/>
            <person name="Poon T."/>
            <person name="Priest M."/>
            <person name="Roberts A.D."/>
            <person name="Saif S."/>
            <person name="Shea T.D."/>
            <person name="Sykes S.N."/>
            <person name="Wortman J."/>
            <person name="Nusbaum C."/>
            <person name="Birren B."/>
        </authorList>
    </citation>
    <scope>NUCLEOTIDE SEQUENCE [LARGE SCALE GENOMIC DNA]</scope>
    <source>
        <strain evidence="4">CBS 288.86</strain>
    </source>
</reference>
<feature type="compositionally biased region" description="Acidic residues" evidence="2">
    <location>
        <begin position="726"/>
        <end position="765"/>
    </location>
</feature>
<dbReference type="InterPro" id="IPR000061">
    <property type="entry name" value="Surp"/>
</dbReference>
<feature type="domain" description="CID" evidence="3">
    <location>
        <begin position="474"/>
        <end position="691"/>
    </location>
</feature>
<dbReference type="GO" id="GO:0005634">
    <property type="term" value="C:nucleus"/>
    <property type="evidence" value="ECO:0007669"/>
    <property type="project" value="TreeGrafter"/>
</dbReference>
<dbReference type="OrthoDB" id="377209at2759"/>
<evidence type="ECO:0000259" key="3">
    <source>
        <dbReference type="PROSITE" id="PS51391"/>
    </source>
</evidence>
<feature type="compositionally biased region" description="Basic and acidic residues" evidence="2">
    <location>
        <begin position="776"/>
        <end position="791"/>
    </location>
</feature>
<dbReference type="GO" id="GO:0006396">
    <property type="term" value="P:RNA processing"/>
    <property type="evidence" value="ECO:0007669"/>
    <property type="project" value="InterPro"/>
</dbReference>
<dbReference type="PANTHER" id="PTHR23140:SF0">
    <property type="entry name" value="U2 SNRNP-ASSOCIATED SURP MOTIF-CONTAINING PROTEIN"/>
    <property type="match status" value="1"/>
</dbReference>
<accession>A0A022VQV6</accession>
<feature type="compositionally biased region" description="Acidic residues" evidence="2">
    <location>
        <begin position="439"/>
        <end position="453"/>
    </location>
</feature>
<dbReference type="Gene3D" id="1.10.10.790">
    <property type="entry name" value="Surp module"/>
    <property type="match status" value="1"/>
</dbReference>
<name>A0A022VQV6_TRIRU</name>
<dbReference type="InterPro" id="IPR006569">
    <property type="entry name" value="CID_dom"/>
</dbReference>
<dbReference type="Gene3D" id="1.25.40.90">
    <property type="match status" value="1"/>
</dbReference>
<feature type="region of interest" description="Disordered" evidence="2">
    <location>
        <begin position="439"/>
        <end position="476"/>
    </location>
</feature>